<protein>
    <submittedName>
        <fullName evidence="1">Uncharacterized protein</fullName>
    </submittedName>
</protein>
<gene>
    <name evidence="1" type="ORF">AN2V17_35870</name>
</gene>
<reference evidence="1" key="1">
    <citation type="submission" date="2023-09" db="EMBL/GenBank/DDBJ databases">
        <title>Vallitalea sediminicola and Vallitalea maricola sp. nov., anaerobic bacteria isolated from marine sediment.</title>
        <authorList>
            <person name="Hirano S."/>
            <person name="Maeda A."/>
            <person name="Terahara T."/>
            <person name="Mori K."/>
            <person name="Hamada M."/>
            <person name="Matsumoto R."/>
            <person name="Kobayashi T."/>
        </authorList>
    </citation>
    <scope>NUCLEOTIDE SEQUENCE</scope>
    <source>
        <strain evidence="1">AN17-2</strain>
    </source>
</reference>
<accession>A0ACB5UNB9</accession>
<evidence type="ECO:0000313" key="2">
    <source>
        <dbReference type="Proteomes" id="UP001374599"/>
    </source>
</evidence>
<evidence type="ECO:0000313" key="1">
    <source>
        <dbReference type="EMBL" id="GMQ64350.1"/>
    </source>
</evidence>
<organism evidence="1 2">
    <name type="scientific">Vallitalea maricola</name>
    <dbReference type="NCBI Taxonomy" id="3074433"/>
    <lineage>
        <taxon>Bacteria</taxon>
        <taxon>Bacillati</taxon>
        <taxon>Bacillota</taxon>
        <taxon>Clostridia</taxon>
        <taxon>Lachnospirales</taxon>
        <taxon>Vallitaleaceae</taxon>
        <taxon>Vallitalea</taxon>
    </lineage>
</organism>
<dbReference type="Proteomes" id="UP001374599">
    <property type="component" value="Unassembled WGS sequence"/>
</dbReference>
<sequence length="506" mass="56922">MSVLDRFIANISPSTALKRKLARKRLEFLNTGYSHYGASKKKKSMKGWKADGGSTKEDIDDNLQLLHERSRDLYMGVPLATGALKTIRTNTVGSGLRLKAQIDGTFLNMSETEADKWEELVQREFSLWADTPHCDAMRFNNFYQLQQLSFLSYLMSGECFVLLPYIERPNIPYDLRVQLLEADRVCTPNGKERDKSIINGVQVGDYGEIIAYYIAKQHPLSSDKGKMEWFKVDAYGKETGCPNILHLAEFERPEQRRGVPILAPVIESLKQLGRYTDAELIAAVVSGMFTVFITSEYSEDEDLYNENVEEDELVDKGNDLTQEIGPGAMITLGEGESMTYANPARPNSAFDGFVTSICRQIGAALELPYEMLVKHFTASYSASRGALLEAWKMFKMKRTFVASKFCQPIYEEFLAEGIAKGRIYAPGFFEDPLVRKAYCGAEWNGPSQGQLDPLKEVKAASERVNNGFSSRSRETTELTGGDFGRIVRQRKSEEKLMREIGGNEDA</sequence>
<comment type="caution">
    <text evidence="1">The sequence shown here is derived from an EMBL/GenBank/DDBJ whole genome shotgun (WGS) entry which is preliminary data.</text>
</comment>
<proteinExistence type="predicted"/>
<dbReference type="EMBL" id="BTPU01000067">
    <property type="protein sequence ID" value="GMQ64350.1"/>
    <property type="molecule type" value="Genomic_DNA"/>
</dbReference>
<keyword evidence="2" id="KW-1185">Reference proteome</keyword>
<name>A0ACB5UNB9_9FIRM</name>